<protein>
    <submittedName>
        <fullName evidence="4">Hemicentin 1</fullName>
    </submittedName>
</protein>
<dbReference type="GO" id="GO:0016020">
    <property type="term" value="C:membrane"/>
    <property type="evidence" value="ECO:0007669"/>
    <property type="project" value="UniProtKB-SubCell"/>
</dbReference>
<reference evidence="4 5" key="1">
    <citation type="submission" date="2019-04" db="EMBL/GenBank/DDBJ databases">
        <title>Annotation for the trematode Fasciola gigantica.</title>
        <authorList>
            <person name="Choi Y.-J."/>
        </authorList>
    </citation>
    <scope>NUCLEOTIDE SEQUENCE [LARGE SCALE GENOMIC DNA]</scope>
    <source>
        <strain evidence="4">Uganda_cow_1</strain>
    </source>
</reference>
<keyword evidence="2" id="KW-1015">Disulfide bond</keyword>
<dbReference type="Proteomes" id="UP000316759">
    <property type="component" value="Unassembled WGS sequence"/>
</dbReference>
<dbReference type="GO" id="GO:0098609">
    <property type="term" value="P:cell-cell adhesion"/>
    <property type="evidence" value="ECO:0007669"/>
    <property type="project" value="TreeGrafter"/>
</dbReference>
<dbReference type="OrthoDB" id="5985519at2759"/>
<evidence type="ECO:0000313" key="4">
    <source>
        <dbReference type="EMBL" id="TPP57162.1"/>
    </source>
</evidence>
<dbReference type="SUPFAM" id="SSF48726">
    <property type="entry name" value="Immunoglobulin"/>
    <property type="match status" value="1"/>
</dbReference>
<comment type="caution">
    <text evidence="4">The sequence shown here is derived from an EMBL/GenBank/DDBJ whole genome shotgun (WGS) entry which is preliminary data.</text>
</comment>
<keyword evidence="5" id="KW-1185">Reference proteome</keyword>
<dbReference type="InterPro" id="IPR036179">
    <property type="entry name" value="Ig-like_dom_sf"/>
</dbReference>
<dbReference type="Gene3D" id="2.60.40.10">
    <property type="entry name" value="Immunoglobulins"/>
    <property type="match status" value="2"/>
</dbReference>
<keyword evidence="1" id="KW-0677">Repeat</keyword>
<accession>A0A504Y6R5</accession>
<dbReference type="EMBL" id="SUNJ01013598">
    <property type="protein sequence ID" value="TPP57162.1"/>
    <property type="molecule type" value="Genomic_DNA"/>
</dbReference>
<dbReference type="PROSITE" id="PS50835">
    <property type="entry name" value="IG_LIKE"/>
    <property type="match status" value="1"/>
</dbReference>
<dbReference type="InterPro" id="IPR007110">
    <property type="entry name" value="Ig-like_dom"/>
</dbReference>
<dbReference type="AlphaFoldDB" id="A0A504Y6R5"/>
<name>A0A504Y6R5_FASGI</name>
<evidence type="ECO:0000313" key="5">
    <source>
        <dbReference type="Proteomes" id="UP000316759"/>
    </source>
</evidence>
<evidence type="ECO:0000259" key="3">
    <source>
        <dbReference type="PROSITE" id="PS50835"/>
    </source>
</evidence>
<dbReference type="STRING" id="46835.A0A504Y6R5"/>
<organism evidence="4 5">
    <name type="scientific">Fasciola gigantica</name>
    <name type="common">Giant liver fluke</name>
    <dbReference type="NCBI Taxonomy" id="46835"/>
    <lineage>
        <taxon>Eukaryota</taxon>
        <taxon>Metazoa</taxon>
        <taxon>Spiralia</taxon>
        <taxon>Lophotrochozoa</taxon>
        <taxon>Platyhelminthes</taxon>
        <taxon>Trematoda</taxon>
        <taxon>Digenea</taxon>
        <taxon>Plagiorchiida</taxon>
        <taxon>Echinostomata</taxon>
        <taxon>Echinostomatoidea</taxon>
        <taxon>Fasciolidae</taxon>
        <taxon>Fasciola</taxon>
    </lineage>
</organism>
<dbReference type="PANTHER" id="PTHR44170:SF6">
    <property type="entry name" value="CONTACTIN"/>
    <property type="match status" value="1"/>
</dbReference>
<sequence length="117" mass="12832">MEDDSGSFECRAENEAGTDSRFYQVTILVPPTVTSRDKITRRLVGPGSTVEIECGMTGYPEPRLTWQWNGKPLVTNTATGTGKQDGTVSNLGIQIVQQSPEQSNLIIRDMNSELQGK</sequence>
<evidence type="ECO:0000256" key="2">
    <source>
        <dbReference type="ARBA" id="ARBA00023157"/>
    </source>
</evidence>
<evidence type="ECO:0000256" key="1">
    <source>
        <dbReference type="ARBA" id="ARBA00022737"/>
    </source>
</evidence>
<feature type="domain" description="Ig-like" evidence="3">
    <location>
        <begin position="31"/>
        <end position="117"/>
    </location>
</feature>
<proteinExistence type="predicted"/>
<dbReference type="InterPro" id="IPR013783">
    <property type="entry name" value="Ig-like_fold"/>
</dbReference>
<gene>
    <name evidence="4" type="ORF">FGIG_10723</name>
</gene>
<dbReference type="Pfam" id="PF13927">
    <property type="entry name" value="Ig_3"/>
    <property type="match status" value="1"/>
</dbReference>
<dbReference type="PANTHER" id="PTHR44170">
    <property type="entry name" value="PROTEIN SIDEKICK"/>
    <property type="match status" value="1"/>
</dbReference>